<keyword evidence="2" id="KW-0238">DNA-binding</keyword>
<evidence type="ECO:0000259" key="4">
    <source>
        <dbReference type="PROSITE" id="PS01124"/>
    </source>
</evidence>
<dbReference type="Pfam" id="PF12833">
    <property type="entry name" value="HTH_18"/>
    <property type="match status" value="1"/>
</dbReference>
<dbReference type="InterPro" id="IPR018060">
    <property type="entry name" value="HTH_AraC"/>
</dbReference>
<dbReference type="SUPFAM" id="SSF46689">
    <property type="entry name" value="Homeodomain-like"/>
    <property type="match status" value="2"/>
</dbReference>
<comment type="caution">
    <text evidence="5">The sequence shown here is derived from an EMBL/GenBank/DDBJ whole genome shotgun (WGS) entry which is preliminary data.</text>
</comment>
<dbReference type="GO" id="GO:0043565">
    <property type="term" value="F:sequence-specific DNA binding"/>
    <property type="evidence" value="ECO:0007669"/>
    <property type="project" value="InterPro"/>
</dbReference>
<dbReference type="PROSITE" id="PS00041">
    <property type="entry name" value="HTH_ARAC_FAMILY_1"/>
    <property type="match status" value="1"/>
</dbReference>
<dbReference type="PANTHER" id="PTHR46796:SF13">
    <property type="entry name" value="HTH-TYPE TRANSCRIPTIONAL ACTIVATOR RHAS"/>
    <property type="match status" value="1"/>
</dbReference>
<accession>A0A562IL81</accession>
<name>A0A562IL81_9ACTN</name>
<dbReference type="Gene3D" id="1.10.10.60">
    <property type="entry name" value="Homeodomain-like"/>
    <property type="match status" value="1"/>
</dbReference>
<dbReference type="Proteomes" id="UP000321490">
    <property type="component" value="Unassembled WGS sequence"/>
</dbReference>
<dbReference type="InterPro" id="IPR050204">
    <property type="entry name" value="AraC_XylS_family_regulators"/>
</dbReference>
<dbReference type="InterPro" id="IPR018062">
    <property type="entry name" value="HTH_AraC-typ_CS"/>
</dbReference>
<gene>
    <name evidence="5" type="ORF">JD78_00198</name>
</gene>
<dbReference type="InterPro" id="IPR009057">
    <property type="entry name" value="Homeodomain-like_sf"/>
</dbReference>
<dbReference type="Pfam" id="PF12852">
    <property type="entry name" value="Cupin_6"/>
    <property type="match status" value="1"/>
</dbReference>
<dbReference type="OrthoDB" id="241790at2"/>
<dbReference type="GO" id="GO:0003700">
    <property type="term" value="F:DNA-binding transcription factor activity"/>
    <property type="evidence" value="ECO:0007669"/>
    <property type="project" value="InterPro"/>
</dbReference>
<dbReference type="SMART" id="SM00342">
    <property type="entry name" value="HTH_ARAC"/>
    <property type="match status" value="1"/>
</dbReference>
<evidence type="ECO:0000313" key="6">
    <source>
        <dbReference type="Proteomes" id="UP000321490"/>
    </source>
</evidence>
<evidence type="ECO:0000256" key="2">
    <source>
        <dbReference type="ARBA" id="ARBA00023125"/>
    </source>
</evidence>
<dbReference type="PANTHER" id="PTHR46796">
    <property type="entry name" value="HTH-TYPE TRANSCRIPTIONAL ACTIVATOR RHAS-RELATED"/>
    <property type="match status" value="1"/>
</dbReference>
<sequence length="310" mass="32482">MDAVSALLTAPRAQDAFLLRSVLRAPWALRVADEAPLTTLAVLRGSAWVVDDDGRATRVDAGDVALLRGPRPYTVADDPGTRPQVVVGPGQECAPVPGGEGRMTVLGVRTWGNDTAGETVLLTGTYPDPGEIGRRLVRALPELAVVPRDAGTGALVGLLADELAREAPGQTAVLDRLLDVTLVSALRSWFDRPGAQAPGWYSAHADPVVGPALTLLHDEPARPWTVDSLAGAVGVARATLARRFTTLVGEPPMAYLTGWRIALATDLLRDPDLTLAAIARRVGYATPFALSAAVKRSTGRSPAAHRVAAG</sequence>
<dbReference type="RefSeq" id="WP_153356570.1">
    <property type="nucleotide sequence ID" value="NZ_JABGDC010000013.1"/>
</dbReference>
<evidence type="ECO:0000313" key="5">
    <source>
        <dbReference type="EMBL" id="TWH71700.1"/>
    </source>
</evidence>
<organism evidence="5 6">
    <name type="scientific">Modestobacter roseus</name>
    <dbReference type="NCBI Taxonomy" id="1181884"/>
    <lineage>
        <taxon>Bacteria</taxon>
        <taxon>Bacillati</taxon>
        <taxon>Actinomycetota</taxon>
        <taxon>Actinomycetes</taxon>
        <taxon>Geodermatophilales</taxon>
        <taxon>Geodermatophilaceae</taxon>
        <taxon>Modestobacter</taxon>
    </lineage>
</organism>
<proteinExistence type="predicted"/>
<feature type="domain" description="HTH araC/xylS-type" evidence="4">
    <location>
        <begin position="210"/>
        <end position="308"/>
    </location>
</feature>
<reference evidence="5 6" key="1">
    <citation type="submission" date="2019-07" db="EMBL/GenBank/DDBJ databases">
        <title>R&amp;d 2014.</title>
        <authorList>
            <person name="Klenk H.-P."/>
        </authorList>
    </citation>
    <scope>NUCLEOTIDE SEQUENCE [LARGE SCALE GENOMIC DNA]</scope>
    <source>
        <strain evidence="5 6">DSM 45764</strain>
    </source>
</reference>
<dbReference type="PROSITE" id="PS01124">
    <property type="entry name" value="HTH_ARAC_FAMILY_2"/>
    <property type="match status" value="1"/>
</dbReference>
<keyword evidence="6" id="KW-1185">Reference proteome</keyword>
<protein>
    <submittedName>
        <fullName evidence="5">AraC family transcriptional regulator</fullName>
    </submittedName>
</protein>
<dbReference type="InterPro" id="IPR032783">
    <property type="entry name" value="AraC_lig"/>
</dbReference>
<dbReference type="AlphaFoldDB" id="A0A562IL81"/>
<keyword evidence="3" id="KW-0804">Transcription</keyword>
<keyword evidence="1" id="KW-0805">Transcription regulation</keyword>
<dbReference type="EMBL" id="VLKF01000001">
    <property type="protein sequence ID" value="TWH71700.1"/>
    <property type="molecule type" value="Genomic_DNA"/>
</dbReference>
<evidence type="ECO:0000256" key="3">
    <source>
        <dbReference type="ARBA" id="ARBA00023163"/>
    </source>
</evidence>
<evidence type="ECO:0000256" key="1">
    <source>
        <dbReference type="ARBA" id="ARBA00023015"/>
    </source>
</evidence>